<keyword evidence="4" id="KW-1185">Reference proteome</keyword>
<gene>
    <name evidence="3" type="ORF">NDR86_04150</name>
</gene>
<feature type="compositionally biased region" description="Pro residues" evidence="1">
    <location>
        <begin position="638"/>
        <end position="649"/>
    </location>
</feature>
<reference evidence="3" key="1">
    <citation type="submission" date="2022-06" db="EMBL/GenBank/DDBJ databases">
        <title>Novel species in genus nocardia.</title>
        <authorList>
            <person name="Li F."/>
        </authorList>
    </citation>
    <scope>NUCLEOTIDE SEQUENCE</scope>
    <source>
        <strain evidence="3">CDC141</strain>
    </source>
</reference>
<feature type="compositionally biased region" description="Basic and acidic residues" evidence="1">
    <location>
        <begin position="221"/>
        <end position="246"/>
    </location>
</feature>
<accession>A0A9X2E1V1</accession>
<dbReference type="PANTHER" id="PTHR43384">
    <property type="entry name" value="SEPTUM SITE-DETERMINING PROTEIN MIND HOMOLOG, CHLOROPLASTIC-RELATED"/>
    <property type="match status" value="1"/>
</dbReference>
<dbReference type="GO" id="GO:0005524">
    <property type="term" value="F:ATP binding"/>
    <property type="evidence" value="ECO:0007669"/>
    <property type="project" value="TreeGrafter"/>
</dbReference>
<evidence type="ECO:0000313" key="3">
    <source>
        <dbReference type="EMBL" id="MCM6772664.1"/>
    </source>
</evidence>
<feature type="compositionally biased region" description="Low complexity" evidence="1">
    <location>
        <begin position="78"/>
        <end position="104"/>
    </location>
</feature>
<dbReference type="Pfam" id="PF01656">
    <property type="entry name" value="CbiA"/>
    <property type="match status" value="1"/>
</dbReference>
<dbReference type="GO" id="GO:0005829">
    <property type="term" value="C:cytosol"/>
    <property type="evidence" value="ECO:0007669"/>
    <property type="project" value="TreeGrafter"/>
</dbReference>
<dbReference type="AlphaFoldDB" id="A0A9X2E1V1"/>
<feature type="region of interest" description="Disordered" evidence="1">
    <location>
        <begin position="626"/>
        <end position="649"/>
    </location>
</feature>
<sequence length="649" mass="68335">MTTDDNSTQPPWLQNHGVDVAAEKDDSTSKPAHDDTADDAAATTTDDAAPEPERADDGEPAASGIFPPVPDAIEQTTFQPGPQFGQEQPGGPFAAPPAGFAPGPFAGPGPGFPSTGNFPVPDQYGPGDPNAYGGPNNFGPGDPNAFPPGGPNAYGHGGSGDPNAFAPGGPGDPNAFAPGGPGDPNSFAPGGPGDPNAFAPGDPNSFQPGGPGDSFPSGYGEVRHETPYGEIRQEIGPDGMVRRVFPEDGGQAAPEPTGGNQEQYSWAPPPLPPAPQQMYPQPPLPPVPNWHGGPAAPNPPQPQQLSGFQPQHLGQPGQPAHSVNDLNLLKRARKAPRSGWRRAVHKVTGGAINPGESPADVVHRELVERVNQPVRGDYRIAILSLKGGVGKTTTTVGLGSTFSSLRGDRVIAIDANPDLGTLAHRVPRQTRSTVRNLLEDQHISRYSDVRAHTSQAPSRLEVLASEQDPAVSEAFSEEDYRRAIAILQQFYNIILTDCGTGLMHSAMKGVLDMASSLILVTSPAIDGARSASATLDWLEHHGYGKLVERTVVVVNASRRGASTVDLDQLRKLFLDRTRAVQVVPFDDHLAEGAEIDLELVGKPTRRALLELAAMVADDFGYHLPQPPYPGQHTYPGGPQNPYPGNPYSH</sequence>
<dbReference type="GO" id="GO:0009898">
    <property type="term" value="C:cytoplasmic side of plasma membrane"/>
    <property type="evidence" value="ECO:0007669"/>
    <property type="project" value="TreeGrafter"/>
</dbReference>
<proteinExistence type="predicted"/>
<dbReference type="InterPro" id="IPR050625">
    <property type="entry name" value="ParA/MinD_ATPase"/>
</dbReference>
<feature type="compositionally biased region" description="Low complexity" evidence="1">
    <location>
        <begin position="133"/>
        <end position="144"/>
    </location>
</feature>
<feature type="domain" description="CobQ/CobB/MinD/ParA nucleotide binding" evidence="2">
    <location>
        <begin position="380"/>
        <end position="592"/>
    </location>
</feature>
<dbReference type="GO" id="GO:0051782">
    <property type="term" value="P:negative regulation of cell division"/>
    <property type="evidence" value="ECO:0007669"/>
    <property type="project" value="TreeGrafter"/>
</dbReference>
<dbReference type="GO" id="GO:0016887">
    <property type="term" value="F:ATP hydrolysis activity"/>
    <property type="evidence" value="ECO:0007669"/>
    <property type="project" value="TreeGrafter"/>
</dbReference>
<protein>
    <submittedName>
        <fullName evidence="3">AAA family ATPase</fullName>
    </submittedName>
</protein>
<dbReference type="InterPro" id="IPR002586">
    <property type="entry name" value="CobQ/CobB/MinD/ParA_Nub-bd_dom"/>
</dbReference>
<dbReference type="CDD" id="cd02883">
    <property type="entry name" value="NUDIX_Hydrolase"/>
    <property type="match status" value="1"/>
</dbReference>
<feature type="compositionally biased region" description="Basic and acidic residues" evidence="1">
    <location>
        <begin position="21"/>
        <end position="35"/>
    </location>
</feature>
<feature type="region of interest" description="Disordered" evidence="1">
    <location>
        <begin position="1"/>
        <end position="322"/>
    </location>
</feature>
<evidence type="ECO:0000313" key="4">
    <source>
        <dbReference type="Proteomes" id="UP001139157"/>
    </source>
</evidence>
<organism evidence="3 4">
    <name type="scientific">Nocardia pulmonis</name>
    <dbReference type="NCBI Taxonomy" id="2951408"/>
    <lineage>
        <taxon>Bacteria</taxon>
        <taxon>Bacillati</taxon>
        <taxon>Actinomycetota</taxon>
        <taxon>Actinomycetes</taxon>
        <taxon>Mycobacteriales</taxon>
        <taxon>Nocardiaceae</taxon>
        <taxon>Nocardia</taxon>
    </lineage>
</organism>
<dbReference type="SUPFAM" id="SSF52540">
    <property type="entry name" value="P-loop containing nucleoside triphosphate hydrolases"/>
    <property type="match status" value="1"/>
</dbReference>
<comment type="caution">
    <text evidence="3">The sequence shown here is derived from an EMBL/GenBank/DDBJ whole genome shotgun (WGS) entry which is preliminary data.</text>
</comment>
<feature type="compositionally biased region" description="Pro residues" evidence="1">
    <location>
        <begin position="267"/>
        <end position="288"/>
    </location>
</feature>
<feature type="compositionally biased region" description="Polar residues" evidence="1">
    <location>
        <begin position="1"/>
        <end position="12"/>
    </location>
</feature>
<dbReference type="InterPro" id="IPR027417">
    <property type="entry name" value="P-loop_NTPase"/>
</dbReference>
<dbReference type="EMBL" id="JAMRXG010000002">
    <property type="protein sequence ID" value="MCM6772664.1"/>
    <property type="molecule type" value="Genomic_DNA"/>
</dbReference>
<evidence type="ECO:0000259" key="2">
    <source>
        <dbReference type="Pfam" id="PF01656"/>
    </source>
</evidence>
<dbReference type="RefSeq" id="WP_251909621.1">
    <property type="nucleotide sequence ID" value="NZ_JAMRXG010000002.1"/>
</dbReference>
<name>A0A9X2E1V1_9NOCA</name>
<evidence type="ECO:0000256" key="1">
    <source>
        <dbReference type="SAM" id="MobiDB-lite"/>
    </source>
</evidence>
<dbReference type="PANTHER" id="PTHR43384:SF14">
    <property type="entry name" value="ESX-1 SECRETION-ASSOCIATED PROTEIN ESPI"/>
    <property type="match status" value="1"/>
</dbReference>
<dbReference type="Gene3D" id="3.40.50.300">
    <property type="entry name" value="P-loop containing nucleotide triphosphate hydrolases"/>
    <property type="match status" value="1"/>
</dbReference>
<dbReference type="Proteomes" id="UP001139157">
    <property type="component" value="Unassembled WGS sequence"/>
</dbReference>